<dbReference type="RefSeq" id="WP_039464404.1">
    <property type="nucleotide sequence ID" value="NZ_JWLZ01000174.1"/>
</dbReference>
<keyword evidence="4 7" id="KW-0418">Kinase</keyword>
<dbReference type="PANTHER" id="PTHR10196">
    <property type="entry name" value="SUGAR KINASE"/>
    <property type="match status" value="1"/>
</dbReference>
<evidence type="ECO:0000256" key="1">
    <source>
        <dbReference type="ARBA" id="ARBA00009156"/>
    </source>
</evidence>
<evidence type="ECO:0000256" key="3">
    <source>
        <dbReference type="ARBA" id="ARBA00022741"/>
    </source>
</evidence>
<comment type="caution">
    <text evidence="10">The sequence shown here is derived from an EMBL/GenBank/DDBJ whole genome shotgun (WGS) entry which is preliminary data.</text>
</comment>
<dbReference type="InterPro" id="IPR018483">
    <property type="entry name" value="Carb_kinase_FGGY_CS"/>
</dbReference>
<evidence type="ECO:0000313" key="10">
    <source>
        <dbReference type="EMBL" id="KHT62640.1"/>
    </source>
</evidence>
<dbReference type="InterPro" id="IPR000577">
    <property type="entry name" value="Carb_kinase_FGGY"/>
</dbReference>
<evidence type="ECO:0000259" key="8">
    <source>
        <dbReference type="Pfam" id="PF00370"/>
    </source>
</evidence>
<evidence type="ECO:0000256" key="2">
    <source>
        <dbReference type="ARBA" id="ARBA00022679"/>
    </source>
</evidence>
<organism evidence="10 11">
    <name type="scientific">Photobacterium gaetbulicola</name>
    <dbReference type="NCBI Taxonomy" id="1295392"/>
    <lineage>
        <taxon>Bacteria</taxon>
        <taxon>Pseudomonadati</taxon>
        <taxon>Pseudomonadota</taxon>
        <taxon>Gammaproteobacteria</taxon>
        <taxon>Vibrionales</taxon>
        <taxon>Vibrionaceae</taxon>
        <taxon>Photobacterium</taxon>
    </lineage>
</organism>
<evidence type="ECO:0000259" key="9">
    <source>
        <dbReference type="Pfam" id="PF02782"/>
    </source>
</evidence>
<evidence type="ECO:0000256" key="7">
    <source>
        <dbReference type="RuleBase" id="RU003733"/>
    </source>
</evidence>
<feature type="domain" description="Carbohydrate kinase FGGY C-terminal" evidence="9">
    <location>
        <begin position="259"/>
        <end position="447"/>
    </location>
</feature>
<keyword evidence="3" id="KW-0547">Nucleotide-binding</keyword>
<keyword evidence="2 7" id="KW-0808">Transferase</keyword>
<feature type="domain" description="Carbohydrate kinase FGGY N-terminal" evidence="8">
    <location>
        <begin position="4"/>
        <end position="248"/>
    </location>
</feature>
<gene>
    <name evidence="10" type="primary">glpK</name>
    <name evidence="10" type="ORF">RJ45_16145</name>
</gene>
<dbReference type="NCBIfam" id="NF000756">
    <property type="entry name" value="PRK00047.1"/>
    <property type="match status" value="1"/>
</dbReference>
<reference evidence="10 11" key="1">
    <citation type="submission" date="2014-12" db="EMBL/GenBank/DDBJ databases">
        <title>Genome sequencing of Photobacterium gaetbulicola AD005a.</title>
        <authorList>
            <person name="Adrian T.G.S."/>
            <person name="Chan K.G."/>
        </authorList>
    </citation>
    <scope>NUCLEOTIDE SEQUENCE [LARGE SCALE GENOMIC DNA]</scope>
    <source>
        <strain evidence="10 11">AD005a</strain>
    </source>
</reference>
<dbReference type="InterPro" id="IPR043129">
    <property type="entry name" value="ATPase_NBD"/>
</dbReference>
<name>A0A0B9GCL9_9GAMM</name>
<dbReference type="Gene3D" id="3.30.420.40">
    <property type="match status" value="2"/>
</dbReference>
<dbReference type="Proteomes" id="UP000031278">
    <property type="component" value="Unassembled WGS sequence"/>
</dbReference>
<dbReference type="GO" id="GO:0019563">
    <property type="term" value="P:glycerol catabolic process"/>
    <property type="evidence" value="ECO:0007669"/>
    <property type="project" value="TreeGrafter"/>
</dbReference>
<dbReference type="GO" id="GO:0004370">
    <property type="term" value="F:glycerol kinase activity"/>
    <property type="evidence" value="ECO:0007669"/>
    <property type="project" value="TreeGrafter"/>
</dbReference>
<dbReference type="Pfam" id="PF02782">
    <property type="entry name" value="FGGY_C"/>
    <property type="match status" value="1"/>
</dbReference>
<dbReference type="PANTHER" id="PTHR10196:SF69">
    <property type="entry name" value="GLYCEROL KINASE"/>
    <property type="match status" value="1"/>
</dbReference>
<dbReference type="GO" id="GO:0005829">
    <property type="term" value="C:cytosol"/>
    <property type="evidence" value="ECO:0007669"/>
    <property type="project" value="TreeGrafter"/>
</dbReference>
<evidence type="ECO:0000256" key="5">
    <source>
        <dbReference type="ARBA" id="ARBA00022840"/>
    </source>
</evidence>
<evidence type="ECO:0000256" key="6">
    <source>
        <dbReference type="ARBA" id="ARBA00043149"/>
    </source>
</evidence>
<sequence length="496" mass="54270">MSKYILVIDAGTTGIRALIYNEQSQILSQAYTEFPNYHPEPDRVEQDATEIWLAAKAMIAQALKHISLQMNDISCVGITNQRATTVVWDRNTGEPVTRAIVWQDTRTAGRVQELAEQWGEKVYSRTGWALAPVYSSLSLEWMMDNVEGIRERAETGELAFGTIDSWLVYCLTGGEKHVISASNASVTGSYDLTQEQWYEEWLGELNIPLSMFPEVCDDSAVVGLTDERVVGGSVPISGIIADQHSALFAQGCTKAGMIKCTHGTGTFLDMLVGDKPVIDVNSGICCQIAWRKNGITHYALEGYAGCTGSAVQWLRDGLQIIDSSAESQSVASKVDDNGGVYFVPALTGLSAPYWDPYARGTMFGITPGTTRGHVVRATLEGIVYSIRDFINAMQSISGFDITQMSVDGGAAKNDLLVQFQADQLGVTVIRPRNVEATSLGAALMAGLGASVWRNEEEAFAVGRNKQTFVPQVDEATREKQYQMWNRAVQRAQGWSK</sequence>
<evidence type="ECO:0000256" key="4">
    <source>
        <dbReference type="ARBA" id="ARBA00022777"/>
    </source>
</evidence>
<protein>
    <recommendedName>
        <fullName evidence="6">ATP:glycerol 3-phosphotransferase</fullName>
    </recommendedName>
</protein>
<dbReference type="Pfam" id="PF00370">
    <property type="entry name" value="FGGY_N"/>
    <property type="match status" value="1"/>
</dbReference>
<accession>A0A0B9GCL9</accession>
<dbReference type="SUPFAM" id="SSF53067">
    <property type="entry name" value="Actin-like ATPase domain"/>
    <property type="match status" value="2"/>
</dbReference>
<dbReference type="InterPro" id="IPR018484">
    <property type="entry name" value="FGGY_N"/>
</dbReference>
<dbReference type="PIRSF" id="PIRSF000538">
    <property type="entry name" value="GlpK"/>
    <property type="match status" value="1"/>
</dbReference>
<dbReference type="PROSITE" id="PS00445">
    <property type="entry name" value="FGGY_KINASES_2"/>
    <property type="match status" value="1"/>
</dbReference>
<proteinExistence type="inferred from homology"/>
<comment type="similarity">
    <text evidence="1 7">Belongs to the FGGY kinase family.</text>
</comment>
<dbReference type="EMBL" id="JWLZ01000174">
    <property type="protein sequence ID" value="KHT62640.1"/>
    <property type="molecule type" value="Genomic_DNA"/>
</dbReference>
<keyword evidence="5" id="KW-0067">ATP-binding</keyword>
<dbReference type="GO" id="GO:0005524">
    <property type="term" value="F:ATP binding"/>
    <property type="evidence" value="ECO:0007669"/>
    <property type="project" value="UniProtKB-KW"/>
</dbReference>
<dbReference type="AlphaFoldDB" id="A0A0B9GCL9"/>
<evidence type="ECO:0000313" key="11">
    <source>
        <dbReference type="Proteomes" id="UP000031278"/>
    </source>
</evidence>
<dbReference type="InterPro" id="IPR018485">
    <property type="entry name" value="FGGY_C"/>
</dbReference>
<dbReference type="CDD" id="cd07769">
    <property type="entry name" value="ASKHA_NBD_FGGY_GK"/>
    <property type="match status" value="1"/>
</dbReference>